<organism evidence="2 3">
    <name type="scientific">Clohesyomyces aquaticus</name>
    <dbReference type="NCBI Taxonomy" id="1231657"/>
    <lineage>
        <taxon>Eukaryota</taxon>
        <taxon>Fungi</taxon>
        <taxon>Dikarya</taxon>
        <taxon>Ascomycota</taxon>
        <taxon>Pezizomycotina</taxon>
        <taxon>Dothideomycetes</taxon>
        <taxon>Pleosporomycetidae</taxon>
        <taxon>Pleosporales</taxon>
        <taxon>Lindgomycetaceae</taxon>
        <taxon>Clohesyomyces</taxon>
    </lineage>
</organism>
<dbReference type="Proteomes" id="UP000193144">
    <property type="component" value="Unassembled WGS sequence"/>
</dbReference>
<sequence length="234" mass="26371">MDHTTMETNTKWRSRYRSSSSDDSERRLNSHHTPFAYRVKVGGNSPIYLSSFKVPEKVELCAFCYPMVGLISLPVDDILASNLGYLLRRETRWQAESCKLCRLISMHVVDHAGDRPKLPDPSTSPLVIHFLVRHSEREIYYGKGPASICEIGLGSSVVPVVGQGIQGDYQAVFTIWAEKDAPASIQLTTRPPLLSSETRDIIAHTHSWLEECMLEHEREAELTRSELVSLGGRF</sequence>
<dbReference type="AlphaFoldDB" id="A0A1Y1YT22"/>
<keyword evidence="3" id="KW-1185">Reference proteome</keyword>
<dbReference type="EMBL" id="MCFA01000177">
    <property type="protein sequence ID" value="ORY00897.1"/>
    <property type="molecule type" value="Genomic_DNA"/>
</dbReference>
<evidence type="ECO:0000256" key="1">
    <source>
        <dbReference type="SAM" id="MobiDB-lite"/>
    </source>
</evidence>
<reference evidence="2 3" key="1">
    <citation type="submission" date="2016-07" db="EMBL/GenBank/DDBJ databases">
        <title>Pervasive Adenine N6-methylation of Active Genes in Fungi.</title>
        <authorList>
            <consortium name="DOE Joint Genome Institute"/>
            <person name="Mondo S.J."/>
            <person name="Dannebaum R.O."/>
            <person name="Kuo R.C."/>
            <person name="Labutti K."/>
            <person name="Haridas S."/>
            <person name="Kuo A."/>
            <person name="Salamov A."/>
            <person name="Ahrendt S.R."/>
            <person name="Lipzen A."/>
            <person name="Sullivan W."/>
            <person name="Andreopoulos W.B."/>
            <person name="Clum A."/>
            <person name="Lindquist E."/>
            <person name="Daum C."/>
            <person name="Ramamoorthy G.K."/>
            <person name="Gryganskyi A."/>
            <person name="Culley D."/>
            <person name="Magnuson J.K."/>
            <person name="James T.Y."/>
            <person name="O'Malley M.A."/>
            <person name="Stajich J.E."/>
            <person name="Spatafora J.W."/>
            <person name="Visel A."/>
            <person name="Grigoriev I.V."/>
        </authorList>
    </citation>
    <scope>NUCLEOTIDE SEQUENCE [LARGE SCALE GENOMIC DNA]</scope>
    <source>
        <strain evidence="2 3">CBS 115471</strain>
    </source>
</reference>
<comment type="caution">
    <text evidence="2">The sequence shown here is derived from an EMBL/GenBank/DDBJ whole genome shotgun (WGS) entry which is preliminary data.</text>
</comment>
<name>A0A1Y1YT22_9PLEO</name>
<feature type="region of interest" description="Disordered" evidence="1">
    <location>
        <begin position="1"/>
        <end position="28"/>
    </location>
</feature>
<feature type="compositionally biased region" description="Polar residues" evidence="1">
    <location>
        <begin position="1"/>
        <end position="11"/>
    </location>
</feature>
<proteinExistence type="predicted"/>
<accession>A0A1Y1YT22</accession>
<evidence type="ECO:0000313" key="3">
    <source>
        <dbReference type="Proteomes" id="UP000193144"/>
    </source>
</evidence>
<protein>
    <submittedName>
        <fullName evidence="2">Uncharacterized protein</fullName>
    </submittedName>
</protein>
<evidence type="ECO:0000313" key="2">
    <source>
        <dbReference type="EMBL" id="ORY00897.1"/>
    </source>
</evidence>
<gene>
    <name evidence="2" type="ORF">BCR34DRAFT_575385</name>
</gene>